<comment type="caution">
    <text evidence="2">The sequence shown here is derived from an EMBL/GenBank/DDBJ whole genome shotgun (WGS) entry which is preliminary data.</text>
</comment>
<gene>
    <name evidence="2" type="ORF">B0H17DRAFT_1337886</name>
</gene>
<dbReference type="AlphaFoldDB" id="A0AAD7CS72"/>
<evidence type="ECO:0000256" key="1">
    <source>
        <dbReference type="SAM" id="MobiDB-lite"/>
    </source>
</evidence>
<sequence>MRRESAASAIYCHRLRPRGRPAVPSCSRLHSGRPPSGSRAPSARTPALLERDTDWQSEAYTHVHTPLARPRCPTSIGIVHMDRADRVRARKDVRKSHGRDGGFIQHGQRDVAGEQCSEMREKSCLPAHALVLAPQDTASASRRRTQTPTYSRGKEDVSGIGKRPTHLLRMAPLFTSRWPAPGLQPTRSAHTE</sequence>
<evidence type="ECO:0000313" key="3">
    <source>
        <dbReference type="Proteomes" id="UP001221757"/>
    </source>
</evidence>
<evidence type="ECO:0000313" key="2">
    <source>
        <dbReference type="EMBL" id="KAJ7657076.1"/>
    </source>
</evidence>
<feature type="region of interest" description="Disordered" evidence="1">
    <location>
        <begin position="17"/>
        <end position="46"/>
    </location>
</feature>
<feature type="compositionally biased region" description="Polar residues" evidence="1">
    <location>
        <begin position="136"/>
        <end position="150"/>
    </location>
</feature>
<accession>A0AAD7CS72</accession>
<reference evidence="2" key="1">
    <citation type="submission" date="2023-03" db="EMBL/GenBank/DDBJ databases">
        <title>Massive genome expansion in bonnet fungi (Mycena s.s.) driven by repeated elements and novel gene families across ecological guilds.</title>
        <authorList>
            <consortium name="Lawrence Berkeley National Laboratory"/>
            <person name="Harder C.B."/>
            <person name="Miyauchi S."/>
            <person name="Viragh M."/>
            <person name="Kuo A."/>
            <person name="Thoen E."/>
            <person name="Andreopoulos B."/>
            <person name="Lu D."/>
            <person name="Skrede I."/>
            <person name="Drula E."/>
            <person name="Henrissat B."/>
            <person name="Morin E."/>
            <person name="Kohler A."/>
            <person name="Barry K."/>
            <person name="LaButti K."/>
            <person name="Morin E."/>
            <person name="Salamov A."/>
            <person name="Lipzen A."/>
            <person name="Mereny Z."/>
            <person name="Hegedus B."/>
            <person name="Baldrian P."/>
            <person name="Stursova M."/>
            <person name="Weitz H."/>
            <person name="Taylor A."/>
            <person name="Grigoriev I.V."/>
            <person name="Nagy L.G."/>
            <person name="Martin F."/>
            <person name="Kauserud H."/>
        </authorList>
    </citation>
    <scope>NUCLEOTIDE SEQUENCE</scope>
    <source>
        <strain evidence="2">CBHHK067</strain>
    </source>
</reference>
<proteinExistence type="predicted"/>
<dbReference type="EMBL" id="JARKIE010000293">
    <property type="protein sequence ID" value="KAJ7657076.1"/>
    <property type="molecule type" value="Genomic_DNA"/>
</dbReference>
<feature type="region of interest" description="Disordered" evidence="1">
    <location>
        <begin position="135"/>
        <end position="192"/>
    </location>
</feature>
<name>A0AAD7CS72_MYCRO</name>
<keyword evidence="3" id="KW-1185">Reference proteome</keyword>
<organism evidence="2 3">
    <name type="scientific">Mycena rosella</name>
    <name type="common">Pink bonnet</name>
    <name type="synonym">Agaricus rosellus</name>
    <dbReference type="NCBI Taxonomy" id="1033263"/>
    <lineage>
        <taxon>Eukaryota</taxon>
        <taxon>Fungi</taxon>
        <taxon>Dikarya</taxon>
        <taxon>Basidiomycota</taxon>
        <taxon>Agaricomycotina</taxon>
        <taxon>Agaricomycetes</taxon>
        <taxon>Agaricomycetidae</taxon>
        <taxon>Agaricales</taxon>
        <taxon>Marasmiineae</taxon>
        <taxon>Mycenaceae</taxon>
        <taxon>Mycena</taxon>
    </lineage>
</organism>
<dbReference type="Proteomes" id="UP001221757">
    <property type="component" value="Unassembled WGS sequence"/>
</dbReference>
<protein>
    <submittedName>
        <fullName evidence="2">Uncharacterized protein</fullName>
    </submittedName>
</protein>
<feature type="compositionally biased region" description="Low complexity" evidence="1">
    <location>
        <begin position="32"/>
        <end position="46"/>
    </location>
</feature>